<dbReference type="STRING" id="478744.SAMN05444359_13040"/>
<dbReference type="AlphaFoldDB" id="A0A1H9MP21"/>
<evidence type="ECO:0000256" key="1">
    <source>
        <dbReference type="SAM" id="SignalP"/>
    </source>
</evidence>
<protein>
    <submittedName>
        <fullName evidence="2">Uncharacterized protein</fullName>
    </submittedName>
</protein>
<dbReference type="Proteomes" id="UP000199021">
    <property type="component" value="Unassembled WGS sequence"/>
</dbReference>
<keyword evidence="1" id="KW-0732">Signal</keyword>
<accession>A0A1H9MP21</accession>
<gene>
    <name evidence="2" type="ORF">SAMN05444359_13040</name>
</gene>
<feature type="chain" id="PRO_5011646200" evidence="1">
    <location>
        <begin position="32"/>
        <end position="81"/>
    </location>
</feature>
<dbReference type="EMBL" id="FOFB01000030">
    <property type="protein sequence ID" value="SER25269.1"/>
    <property type="molecule type" value="Genomic_DNA"/>
</dbReference>
<name>A0A1H9MP21_9BACT</name>
<reference evidence="3" key="1">
    <citation type="submission" date="2016-10" db="EMBL/GenBank/DDBJ databases">
        <authorList>
            <person name="Varghese N."/>
            <person name="Submissions S."/>
        </authorList>
    </citation>
    <scope>NUCLEOTIDE SEQUENCE [LARGE SCALE GENOMIC DNA]</scope>
    <source>
        <strain evidence="3">DSM 24740</strain>
    </source>
</reference>
<dbReference type="InParanoid" id="A0A1H9MP21"/>
<proteinExistence type="predicted"/>
<keyword evidence="3" id="KW-1185">Reference proteome</keyword>
<feature type="signal peptide" evidence="1">
    <location>
        <begin position="1"/>
        <end position="31"/>
    </location>
</feature>
<evidence type="ECO:0000313" key="3">
    <source>
        <dbReference type="Proteomes" id="UP000199021"/>
    </source>
</evidence>
<dbReference type="PROSITE" id="PS51257">
    <property type="entry name" value="PROKAR_LIPOPROTEIN"/>
    <property type="match status" value="1"/>
</dbReference>
<organism evidence="2 3">
    <name type="scientific">Neolewinella agarilytica</name>
    <dbReference type="NCBI Taxonomy" id="478744"/>
    <lineage>
        <taxon>Bacteria</taxon>
        <taxon>Pseudomonadati</taxon>
        <taxon>Bacteroidota</taxon>
        <taxon>Saprospiria</taxon>
        <taxon>Saprospirales</taxon>
        <taxon>Lewinellaceae</taxon>
        <taxon>Neolewinella</taxon>
    </lineage>
</organism>
<sequence>MRNTMKYSCLFFLLLLSLAVSSPLSSSCVSAFSAEWNQCSMLSSEPNTELAQLNGFNVFTPSPRELCETQAVLNYNSCTEK</sequence>
<evidence type="ECO:0000313" key="2">
    <source>
        <dbReference type="EMBL" id="SER25269.1"/>
    </source>
</evidence>